<proteinExistence type="predicted"/>
<protein>
    <submittedName>
        <fullName evidence="2">Uncharacterized protein</fullName>
    </submittedName>
</protein>
<dbReference type="Proteomes" id="UP000030764">
    <property type="component" value="Unassembled WGS sequence"/>
</dbReference>
<sequence length="100" mass="11510">MALRGTHLMGLPVSDRRRPPQMEPHQSIEVASKASVVTKRAANCSGQPDAYIIYHELNFLLRRLKEAYIRRDVTYNRDMAFHMLLLNLTGVSFCITNHKK</sequence>
<dbReference type="EMBL" id="KL363488">
    <property type="protein sequence ID" value="KFD45461.1"/>
    <property type="molecule type" value="Genomic_DNA"/>
</dbReference>
<evidence type="ECO:0000313" key="3">
    <source>
        <dbReference type="Proteomes" id="UP000030764"/>
    </source>
</evidence>
<feature type="region of interest" description="Disordered" evidence="1">
    <location>
        <begin position="1"/>
        <end position="27"/>
    </location>
</feature>
<keyword evidence="3" id="KW-1185">Reference proteome</keyword>
<evidence type="ECO:0000256" key="1">
    <source>
        <dbReference type="SAM" id="MobiDB-lite"/>
    </source>
</evidence>
<dbReference type="AlphaFoldDB" id="A0A085LKG5"/>
<accession>A0A085LKG5</accession>
<gene>
    <name evidence="2" type="ORF">M513_13661</name>
</gene>
<name>A0A085LKG5_9BILA</name>
<reference evidence="2 3" key="1">
    <citation type="journal article" date="2014" name="Nat. Genet.">
        <title>Genome and transcriptome of the porcine whipworm Trichuris suis.</title>
        <authorList>
            <person name="Jex A.R."/>
            <person name="Nejsum P."/>
            <person name="Schwarz E.M."/>
            <person name="Hu L."/>
            <person name="Young N.D."/>
            <person name="Hall R.S."/>
            <person name="Korhonen P.K."/>
            <person name="Liao S."/>
            <person name="Thamsborg S."/>
            <person name="Xia J."/>
            <person name="Xu P."/>
            <person name="Wang S."/>
            <person name="Scheerlinck J.P."/>
            <person name="Hofmann A."/>
            <person name="Sternberg P.W."/>
            <person name="Wang J."/>
            <person name="Gasser R.B."/>
        </authorList>
    </citation>
    <scope>NUCLEOTIDE SEQUENCE [LARGE SCALE GENOMIC DNA]</scope>
    <source>
        <strain evidence="2">DCEP-RM93M</strain>
    </source>
</reference>
<organism evidence="2 3">
    <name type="scientific">Trichuris suis</name>
    <name type="common">pig whipworm</name>
    <dbReference type="NCBI Taxonomy" id="68888"/>
    <lineage>
        <taxon>Eukaryota</taxon>
        <taxon>Metazoa</taxon>
        <taxon>Ecdysozoa</taxon>
        <taxon>Nematoda</taxon>
        <taxon>Enoplea</taxon>
        <taxon>Dorylaimia</taxon>
        <taxon>Trichinellida</taxon>
        <taxon>Trichuridae</taxon>
        <taxon>Trichuris</taxon>
    </lineage>
</organism>
<evidence type="ECO:0000313" key="2">
    <source>
        <dbReference type="EMBL" id="KFD45461.1"/>
    </source>
</evidence>